<evidence type="ECO:0000256" key="5">
    <source>
        <dbReference type="ARBA" id="ARBA00023049"/>
    </source>
</evidence>
<keyword evidence="2" id="KW-0479">Metal-binding</keyword>
<evidence type="ECO:0000256" key="3">
    <source>
        <dbReference type="ARBA" id="ARBA00022801"/>
    </source>
</evidence>
<evidence type="ECO:0000256" key="6">
    <source>
        <dbReference type="RuleBase" id="RU003983"/>
    </source>
</evidence>
<evidence type="ECO:0000313" key="9">
    <source>
        <dbReference type="EMBL" id="GAA1681055.1"/>
    </source>
</evidence>
<keyword evidence="7" id="KW-1133">Transmembrane helix</keyword>
<feature type="transmembrane region" description="Helical" evidence="7">
    <location>
        <begin position="38"/>
        <end position="55"/>
    </location>
</feature>
<gene>
    <name evidence="9" type="ORF">GCM10009733_092240</name>
</gene>
<dbReference type="Pfam" id="PF01435">
    <property type="entry name" value="Peptidase_M48"/>
    <property type="match status" value="1"/>
</dbReference>
<evidence type="ECO:0000256" key="7">
    <source>
        <dbReference type="SAM" id="Phobius"/>
    </source>
</evidence>
<feature type="transmembrane region" description="Helical" evidence="7">
    <location>
        <begin position="198"/>
        <end position="217"/>
    </location>
</feature>
<organism evidence="9 10">
    <name type="scientific">Nonomuraea maheshkhaliensis</name>
    <dbReference type="NCBI Taxonomy" id="419590"/>
    <lineage>
        <taxon>Bacteria</taxon>
        <taxon>Bacillati</taxon>
        <taxon>Actinomycetota</taxon>
        <taxon>Actinomycetes</taxon>
        <taxon>Streptosporangiales</taxon>
        <taxon>Streptosporangiaceae</taxon>
        <taxon>Nonomuraea</taxon>
    </lineage>
</organism>
<keyword evidence="7" id="KW-0472">Membrane</keyword>
<dbReference type="InterPro" id="IPR001915">
    <property type="entry name" value="Peptidase_M48"/>
</dbReference>
<keyword evidence="1 6" id="KW-0645">Protease</keyword>
<proteinExistence type="inferred from homology"/>
<dbReference type="Proteomes" id="UP001500064">
    <property type="component" value="Unassembled WGS sequence"/>
</dbReference>
<keyword evidence="5 6" id="KW-0482">Metalloprotease</keyword>
<name>A0ABN2H2U8_9ACTN</name>
<feature type="domain" description="Peptidase M48" evidence="8">
    <location>
        <begin position="168"/>
        <end position="299"/>
    </location>
</feature>
<dbReference type="Gene3D" id="3.30.2010.10">
    <property type="entry name" value="Metalloproteases ('zincins'), catalytic domain"/>
    <property type="match status" value="1"/>
</dbReference>
<protein>
    <recommendedName>
        <fullName evidence="8">Peptidase M48 domain-containing protein</fullName>
    </recommendedName>
</protein>
<comment type="caution">
    <text evidence="9">The sequence shown here is derived from an EMBL/GenBank/DDBJ whole genome shotgun (WGS) entry which is preliminary data.</text>
</comment>
<accession>A0ABN2H2U8</accession>
<feature type="transmembrane region" description="Helical" evidence="7">
    <location>
        <begin position="61"/>
        <end position="80"/>
    </location>
</feature>
<dbReference type="EMBL" id="BAAAMU010000123">
    <property type="protein sequence ID" value="GAA1681055.1"/>
    <property type="molecule type" value="Genomic_DNA"/>
</dbReference>
<keyword evidence="7" id="KW-0812">Transmembrane</keyword>
<keyword evidence="10" id="KW-1185">Reference proteome</keyword>
<reference evidence="9 10" key="1">
    <citation type="journal article" date="2019" name="Int. J. Syst. Evol. Microbiol.">
        <title>The Global Catalogue of Microorganisms (GCM) 10K type strain sequencing project: providing services to taxonomists for standard genome sequencing and annotation.</title>
        <authorList>
            <consortium name="The Broad Institute Genomics Platform"/>
            <consortium name="The Broad Institute Genome Sequencing Center for Infectious Disease"/>
            <person name="Wu L."/>
            <person name="Ma J."/>
        </authorList>
    </citation>
    <scope>NUCLEOTIDE SEQUENCE [LARGE SCALE GENOMIC DNA]</scope>
    <source>
        <strain evidence="9 10">JCM 13929</strain>
    </source>
</reference>
<evidence type="ECO:0000256" key="4">
    <source>
        <dbReference type="ARBA" id="ARBA00022833"/>
    </source>
</evidence>
<evidence type="ECO:0000313" key="10">
    <source>
        <dbReference type="Proteomes" id="UP001500064"/>
    </source>
</evidence>
<evidence type="ECO:0000259" key="8">
    <source>
        <dbReference type="Pfam" id="PF01435"/>
    </source>
</evidence>
<sequence length="316" mass="34579">MATTPTRSASKPRKPQRRTFRELGEELTAKANSLSSRSGLFVMPVLFIAFGFGLSALTGQLIALACWAGLVLLSQIGWAIKKSQIRRSPTIDWDSAASYEQGLLSVVHPDVADVIAQSRAAARQRDYELHVYPARCCCGHPENACTCMMRWSAGMLPLVGTRHAILLVGDRLMQPANLDVLRFVLAHERAHLKRAHMAAHRVSMIVLTGGAMLAGIFSPGPTIVASLAGVLLLHVAVSWTLELACDTAAVAIHGNGAPGYWALTRPVRRRRAAALRWWQRPLLLTLLLMHPPKAIRIRACAYVHKFSSTLTDCDRA</sequence>
<keyword evidence="3 6" id="KW-0378">Hydrolase</keyword>
<keyword evidence="4 6" id="KW-0862">Zinc</keyword>
<comment type="cofactor">
    <cofactor evidence="6">
        <name>Zn(2+)</name>
        <dbReference type="ChEBI" id="CHEBI:29105"/>
    </cofactor>
    <text evidence="6">Binds 1 zinc ion per subunit.</text>
</comment>
<evidence type="ECO:0000256" key="2">
    <source>
        <dbReference type="ARBA" id="ARBA00022723"/>
    </source>
</evidence>
<evidence type="ECO:0000256" key="1">
    <source>
        <dbReference type="ARBA" id="ARBA00022670"/>
    </source>
</evidence>
<comment type="similarity">
    <text evidence="6">Belongs to the peptidase M48 family.</text>
</comment>